<proteinExistence type="predicted"/>
<evidence type="ECO:0000256" key="1">
    <source>
        <dbReference type="SAM" id="MobiDB-lite"/>
    </source>
</evidence>
<dbReference type="Proteomes" id="UP001295423">
    <property type="component" value="Unassembled WGS sequence"/>
</dbReference>
<name>A0AAD2JIG1_9STRA</name>
<gene>
    <name evidence="3" type="ORF">CYCCA115_LOCUS14213</name>
</gene>
<evidence type="ECO:0000313" key="3">
    <source>
        <dbReference type="EMBL" id="CAJ1953613.1"/>
    </source>
</evidence>
<dbReference type="EMBL" id="CAKOGP040001836">
    <property type="protein sequence ID" value="CAJ1953613.1"/>
    <property type="molecule type" value="Genomic_DNA"/>
</dbReference>
<reference evidence="3" key="1">
    <citation type="submission" date="2023-08" db="EMBL/GenBank/DDBJ databases">
        <authorList>
            <person name="Audoor S."/>
            <person name="Bilcke G."/>
        </authorList>
    </citation>
    <scope>NUCLEOTIDE SEQUENCE</scope>
</reference>
<protein>
    <submittedName>
        <fullName evidence="3">Uncharacterized protein</fullName>
    </submittedName>
</protein>
<dbReference type="PROSITE" id="PS51257">
    <property type="entry name" value="PROKAR_LIPOPROTEIN"/>
    <property type="match status" value="1"/>
</dbReference>
<sequence length="157" mass="17843">MRISVAELWMVGIILGLFLLAMLFLACSMNPRELLDCSLFRCCWRNSTTTGGGRYSYRYSRATRRRGVNPRSSDNHHHDEDDEGGVDITFPTIDEYIFDSQSGEAGFVAMEEGDDDDDDERAAAGMGTRRQRQQQQQQRPITMNHVFPDLLADNGEE</sequence>
<feature type="transmembrane region" description="Helical" evidence="2">
    <location>
        <begin position="6"/>
        <end position="26"/>
    </location>
</feature>
<evidence type="ECO:0000313" key="4">
    <source>
        <dbReference type="Proteomes" id="UP001295423"/>
    </source>
</evidence>
<keyword evidence="2" id="KW-0812">Transmembrane</keyword>
<comment type="caution">
    <text evidence="3">The sequence shown here is derived from an EMBL/GenBank/DDBJ whole genome shotgun (WGS) entry which is preliminary data.</text>
</comment>
<keyword evidence="2" id="KW-1133">Transmembrane helix</keyword>
<dbReference type="AlphaFoldDB" id="A0AAD2JIG1"/>
<feature type="region of interest" description="Disordered" evidence="1">
    <location>
        <begin position="64"/>
        <end position="87"/>
    </location>
</feature>
<evidence type="ECO:0000256" key="2">
    <source>
        <dbReference type="SAM" id="Phobius"/>
    </source>
</evidence>
<keyword evidence="2" id="KW-0472">Membrane</keyword>
<keyword evidence="4" id="KW-1185">Reference proteome</keyword>
<feature type="compositionally biased region" description="Low complexity" evidence="1">
    <location>
        <begin position="123"/>
        <end position="139"/>
    </location>
</feature>
<organism evidence="3 4">
    <name type="scientific">Cylindrotheca closterium</name>
    <dbReference type="NCBI Taxonomy" id="2856"/>
    <lineage>
        <taxon>Eukaryota</taxon>
        <taxon>Sar</taxon>
        <taxon>Stramenopiles</taxon>
        <taxon>Ochrophyta</taxon>
        <taxon>Bacillariophyta</taxon>
        <taxon>Bacillariophyceae</taxon>
        <taxon>Bacillariophycidae</taxon>
        <taxon>Bacillariales</taxon>
        <taxon>Bacillariaceae</taxon>
        <taxon>Cylindrotheca</taxon>
    </lineage>
</organism>
<feature type="compositionally biased region" description="Acidic residues" evidence="1">
    <location>
        <begin position="111"/>
        <end position="120"/>
    </location>
</feature>
<feature type="region of interest" description="Disordered" evidence="1">
    <location>
        <begin position="107"/>
        <end position="157"/>
    </location>
</feature>
<accession>A0AAD2JIG1</accession>